<dbReference type="Pfam" id="PF04239">
    <property type="entry name" value="DUF421"/>
    <property type="match status" value="1"/>
</dbReference>
<dbReference type="Gene3D" id="3.30.240.20">
    <property type="entry name" value="bsu07140 like domains"/>
    <property type="match status" value="2"/>
</dbReference>
<keyword evidence="3" id="KW-1003">Cell membrane</keyword>
<dbReference type="PANTHER" id="PTHR34582:SF7">
    <property type="entry name" value="UPF0702 TRANSMEMBRANE PROTEIN YDFS"/>
    <property type="match status" value="1"/>
</dbReference>
<accession>A0A7R7IC38</accession>
<evidence type="ECO:0000256" key="3">
    <source>
        <dbReference type="ARBA" id="ARBA00022475"/>
    </source>
</evidence>
<dbReference type="Proteomes" id="UP000595897">
    <property type="component" value="Chromosome"/>
</dbReference>
<keyword evidence="10" id="KW-1185">Reference proteome</keyword>
<sequence>MEIIRIIITSLASLLVLFIVTKIMGDRQISELSMFDYINGITIGSIAAEMATSLENDYMKPMTAMIVYGIVSTIISFVTCKSIRMRRFIEGKTMILFHNDCINQKNLLKAKIDIDEFLSQCRQSGYFSLNDIHTVLLEPNGKMSILPKVANRPVTPDDLSLTPTQELPSYNVIIDGNIMHGNLKASGRNEDWLTKQLHGQGVKDISQVILATADKDNNFYVYLKQDKSETRDIFE</sequence>
<feature type="transmembrane region" description="Helical" evidence="7">
    <location>
        <begin position="6"/>
        <end position="25"/>
    </location>
</feature>
<evidence type="ECO:0000256" key="6">
    <source>
        <dbReference type="ARBA" id="ARBA00023136"/>
    </source>
</evidence>
<dbReference type="RefSeq" id="WP_271714766.1">
    <property type="nucleotide sequence ID" value="NZ_AP024169.1"/>
</dbReference>
<dbReference type="GO" id="GO:0005886">
    <property type="term" value="C:plasma membrane"/>
    <property type="evidence" value="ECO:0007669"/>
    <property type="project" value="UniProtKB-SubCell"/>
</dbReference>
<reference evidence="9 10" key="1">
    <citation type="submission" date="2020-11" db="EMBL/GenBank/DDBJ databases">
        <title>Draft genome sequencing of a Lachnospiraceae strain isolated from anoxic soil subjected to BSD treatment.</title>
        <authorList>
            <person name="Uek A."/>
            <person name="Tonouchi A."/>
        </authorList>
    </citation>
    <scope>NUCLEOTIDE SEQUENCE [LARGE SCALE GENOMIC DNA]</scope>
    <source>
        <strain evidence="9 10">TB5</strain>
    </source>
</reference>
<dbReference type="EMBL" id="AP024169">
    <property type="protein sequence ID" value="BCN29494.1"/>
    <property type="molecule type" value="Genomic_DNA"/>
</dbReference>
<keyword evidence="6 7" id="KW-0472">Membrane</keyword>
<evidence type="ECO:0000313" key="10">
    <source>
        <dbReference type="Proteomes" id="UP000595897"/>
    </source>
</evidence>
<dbReference type="InterPro" id="IPR007353">
    <property type="entry name" value="DUF421"/>
</dbReference>
<evidence type="ECO:0000256" key="1">
    <source>
        <dbReference type="ARBA" id="ARBA00004651"/>
    </source>
</evidence>
<evidence type="ECO:0000256" key="2">
    <source>
        <dbReference type="ARBA" id="ARBA00006448"/>
    </source>
</evidence>
<dbReference type="KEGG" id="ahb:bsdtb5_07890"/>
<evidence type="ECO:0000313" key="9">
    <source>
        <dbReference type="EMBL" id="BCN29494.1"/>
    </source>
</evidence>
<dbReference type="InterPro" id="IPR023090">
    <property type="entry name" value="UPF0702_alpha/beta_dom_sf"/>
</dbReference>
<evidence type="ECO:0000256" key="7">
    <source>
        <dbReference type="SAM" id="Phobius"/>
    </source>
</evidence>
<organism evidence="9 10">
    <name type="scientific">Anaeromicropila herbilytica</name>
    <dbReference type="NCBI Taxonomy" id="2785025"/>
    <lineage>
        <taxon>Bacteria</taxon>
        <taxon>Bacillati</taxon>
        <taxon>Bacillota</taxon>
        <taxon>Clostridia</taxon>
        <taxon>Lachnospirales</taxon>
        <taxon>Lachnospiraceae</taxon>
        <taxon>Anaeromicropila</taxon>
    </lineage>
</organism>
<evidence type="ECO:0000256" key="4">
    <source>
        <dbReference type="ARBA" id="ARBA00022692"/>
    </source>
</evidence>
<protein>
    <recommendedName>
        <fullName evidence="8">YetF C-terminal domain-containing protein</fullName>
    </recommendedName>
</protein>
<comment type="subcellular location">
    <subcellularLocation>
        <location evidence="1">Cell membrane</location>
        <topology evidence="1">Multi-pass membrane protein</topology>
    </subcellularLocation>
</comment>
<feature type="transmembrane region" description="Helical" evidence="7">
    <location>
        <begin position="66"/>
        <end position="84"/>
    </location>
</feature>
<dbReference type="PANTHER" id="PTHR34582">
    <property type="entry name" value="UPF0702 TRANSMEMBRANE PROTEIN YCAP"/>
    <property type="match status" value="1"/>
</dbReference>
<gene>
    <name evidence="9" type="ORF">bsdtb5_07890</name>
</gene>
<name>A0A7R7IC38_9FIRM</name>
<evidence type="ECO:0000259" key="8">
    <source>
        <dbReference type="Pfam" id="PF04239"/>
    </source>
</evidence>
<proteinExistence type="inferred from homology"/>
<dbReference type="AlphaFoldDB" id="A0A7R7IC38"/>
<feature type="domain" description="YetF C-terminal" evidence="8">
    <location>
        <begin position="81"/>
        <end position="213"/>
    </location>
</feature>
<evidence type="ECO:0000256" key="5">
    <source>
        <dbReference type="ARBA" id="ARBA00022989"/>
    </source>
</evidence>
<keyword evidence="4 7" id="KW-0812">Transmembrane</keyword>
<keyword evidence="5 7" id="KW-1133">Transmembrane helix</keyword>
<comment type="similarity">
    <text evidence="2">Belongs to the UPF0702 family.</text>
</comment>